<name>A0A1T5BBC0_9SPHI</name>
<dbReference type="Proteomes" id="UP000190541">
    <property type="component" value="Unassembled WGS sequence"/>
</dbReference>
<proteinExistence type="predicted"/>
<dbReference type="OrthoDB" id="1366475at2"/>
<dbReference type="AlphaFoldDB" id="A0A1T5BBC0"/>
<dbReference type="RefSeq" id="WP_079716074.1">
    <property type="nucleotide sequence ID" value="NZ_FUYS01000003.1"/>
</dbReference>
<evidence type="ECO:0000313" key="2">
    <source>
        <dbReference type="Proteomes" id="UP000190541"/>
    </source>
</evidence>
<evidence type="ECO:0008006" key="3">
    <source>
        <dbReference type="Google" id="ProtNLM"/>
    </source>
</evidence>
<accession>A0A1T5BBC0</accession>
<dbReference type="EMBL" id="FUYS01000003">
    <property type="protein sequence ID" value="SKB44518.1"/>
    <property type="molecule type" value="Genomic_DNA"/>
</dbReference>
<gene>
    <name evidence="1" type="ORF">SAMN05660226_01355</name>
</gene>
<protein>
    <recommendedName>
        <fullName evidence="3">Toxin</fullName>
    </recommendedName>
</protein>
<reference evidence="1 2" key="1">
    <citation type="submission" date="2017-02" db="EMBL/GenBank/DDBJ databases">
        <authorList>
            <person name="Peterson S.W."/>
        </authorList>
    </citation>
    <scope>NUCLEOTIDE SEQUENCE [LARGE SCALE GENOMIC DNA]</scope>
    <source>
        <strain evidence="1 2">DSM 22899</strain>
    </source>
</reference>
<keyword evidence="2" id="KW-1185">Reference proteome</keyword>
<dbReference type="STRING" id="623280.SAMN05660226_01355"/>
<evidence type="ECO:0000313" key="1">
    <source>
        <dbReference type="EMBL" id="SKB44518.1"/>
    </source>
</evidence>
<sequence>MATKDDVSHFLQEFFAKCSVFGIIFRDSRPKNAQTLLDLEITPVKRGEIVESLTVTDYSEGPLDDRLYGIASMWVFGKRYKNNELYIKISMGTTSNPVICISFHPAEHPINYPFKKEKT</sequence>
<organism evidence="1 2">
    <name type="scientific">Parapedobacter luteus</name>
    <dbReference type="NCBI Taxonomy" id="623280"/>
    <lineage>
        <taxon>Bacteria</taxon>
        <taxon>Pseudomonadati</taxon>
        <taxon>Bacteroidota</taxon>
        <taxon>Sphingobacteriia</taxon>
        <taxon>Sphingobacteriales</taxon>
        <taxon>Sphingobacteriaceae</taxon>
        <taxon>Parapedobacter</taxon>
    </lineage>
</organism>